<dbReference type="Proteomes" id="UP000885648">
    <property type="component" value="Unassembled WGS sequence"/>
</dbReference>
<keyword evidence="1" id="KW-0408">Iron</keyword>
<dbReference type="Pfam" id="PF04023">
    <property type="entry name" value="FeoA"/>
    <property type="match status" value="1"/>
</dbReference>
<dbReference type="InterPro" id="IPR053184">
    <property type="entry name" value="FeoA-like"/>
</dbReference>
<dbReference type="SUPFAM" id="SSF50037">
    <property type="entry name" value="C-terminal domain of transcriptional repressors"/>
    <property type="match status" value="1"/>
</dbReference>
<dbReference type="Gene3D" id="2.30.30.90">
    <property type="match status" value="1"/>
</dbReference>
<gene>
    <name evidence="3" type="ORF">ENN52_08255</name>
</gene>
<protein>
    <submittedName>
        <fullName evidence="3">Ferrous iron transport protein A</fullName>
    </submittedName>
</protein>
<dbReference type="SMART" id="SM00899">
    <property type="entry name" value="FeoA"/>
    <property type="match status" value="1"/>
</dbReference>
<dbReference type="GO" id="GO:0046914">
    <property type="term" value="F:transition metal ion binding"/>
    <property type="evidence" value="ECO:0007669"/>
    <property type="project" value="InterPro"/>
</dbReference>
<dbReference type="EMBL" id="DSBY01000334">
    <property type="protein sequence ID" value="HDS64087.1"/>
    <property type="molecule type" value="Genomic_DNA"/>
</dbReference>
<organism evidence="3">
    <name type="scientific">Methanofollis liminatans</name>
    <dbReference type="NCBI Taxonomy" id="2201"/>
    <lineage>
        <taxon>Archaea</taxon>
        <taxon>Methanobacteriati</taxon>
        <taxon>Methanobacteriota</taxon>
        <taxon>Stenosarchaea group</taxon>
        <taxon>Methanomicrobia</taxon>
        <taxon>Methanomicrobiales</taxon>
        <taxon>Methanomicrobiaceae</taxon>
        <taxon>Methanofollis</taxon>
    </lineage>
</organism>
<evidence type="ECO:0000313" key="3">
    <source>
        <dbReference type="EMBL" id="HDS64087.1"/>
    </source>
</evidence>
<dbReference type="InterPro" id="IPR038157">
    <property type="entry name" value="FeoA_core_dom"/>
</dbReference>
<dbReference type="InterPro" id="IPR007167">
    <property type="entry name" value="Fe-transptr_FeoA-like"/>
</dbReference>
<accession>A0A831M0W5</accession>
<dbReference type="InterPro" id="IPR008988">
    <property type="entry name" value="Transcriptional_repressor_C"/>
</dbReference>
<dbReference type="PANTHER" id="PTHR43151">
    <property type="entry name" value="FEOA FAMILY PROTEIN"/>
    <property type="match status" value="1"/>
</dbReference>
<dbReference type="PANTHER" id="PTHR43151:SF1">
    <property type="entry name" value="SSR2333 PROTEIN"/>
    <property type="match status" value="1"/>
</dbReference>
<sequence length="124" mass="13154">MCAHASRAPFGNIQISESFSVCRAVPSYLSAPLYPGRRGHLYPDQSMQLTECGIGETARVVAVMGCERFRHRLALRGIAPGQICTVVSAACGPIVLAVDGGTLALGRGMAAHITVERNIDEKSN</sequence>
<evidence type="ECO:0000259" key="2">
    <source>
        <dbReference type="SMART" id="SM00899"/>
    </source>
</evidence>
<proteinExistence type="predicted"/>
<reference evidence="3" key="1">
    <citation type="journal article" date="2020" name="mSystems">
        <title>Genome- and Community-Level Interaction Insights into Carbon Utilization and Element Cycling Functions of Hydrothermarchaeota in Hydrothermal Sediment.</title>
        <authorList>
            <person name="Zhou Z."/>
            <person name="Liu Y."/>
            <person name="Xu W."/>
            <person name="Pan J."/>
            <person name="Luo Z.H."/>
            <person name="Li M."/>
        </authorList>
    </citation>
    <scope>NUCLEOTIDE SEQUENCE</scope>
    <source>
        <strain evidence="3">SpSt-1183</strain>
    </source>
</reference>
<name>A0A831M0W5_9EURY</name>
<evidence type="ECO:0000256" key="1">
    <source>
        <dbReference type="ARBA" id="ARBA00023004"/>
    </source>
</evidence>
<comment type="caution">
    <text evidence="3">The sequence shown here is derived from an EMBL/GenBank/DDBJ whole genome shotgun (WGS) entry which is preliminary data.</text>
</comment>
<dbReference type="AlphaFoldDB" id="A0A831M0W5"/>
<feature type="domain" description="Ferrous iron transporter FeoA-like" evidence="2">
    <location>
        <begin position="47"/>
        <end position="117"/>
    </location>
</feature>